<sequence>MSDIPAIKRRRTNLPGLQTAASTTSSSTSTSSGNNAAQPGASVSTAGPAASGAAASASATVPTSGSTTTQSTAPSSAARAAALSNISPAKDFTPPAHLPAGSSPATFSSSSPAAGPLSAIHNYSVPSGPYGAVRSSSRGEGSTKGSVGPGQSTFGFTSSSGLHHVTSLASMSPLMDLDESLRAVYFAPVPMVVLDADRKIRIVSRAAEALLNTSGSTCHGYGLDRVISPSSHGAFNLALSEAAQQLRARSRNQSVVTRLAFVEEGEPRVIYGDTSISAWWADEVMFDGPLGGGGPYGSMRSGSNAGLAPGSLSHASSFGGARKSSSSSVLTRSGVANEHDVATHTPTSAGGMDSMDTDSASAGQAYMTASTLSSNTGPMQSYPVPRAGQGLIHEAYFTVVIIPQRGRVTNSSSAHAQRSGSFAMTAASTPGESTNQSSDHSSNATRFASLMQETPQSASADATPAAESQATVAPNPTPITPDPSPHLDSLLVQPDILPLPLPLPRDTSGPGQDSEELACMTVDAETAKMNVLREAVFDTLDMAIIAIGRDGKTVVQNRAAADMLKVWKSARPGAKVNETAESAEPVGPDGEGGTKGDWAWLSEVIPVLDEEFSATVPLEQWPIYRATVHCESMGPVHMGIPDPITGESMIWEIRGRPLRLGGPDGEWIGGMVVFNDVSITAAQQKKDAKAQGEQYFQIICDSLPQLVWTAEPDGYVDWYNKGWYDYTGLPLARTEGTGWAEVIEESDLAHTTRLWSQALRTGEVYAVEYRIRRYDGAMRWMIGRALPVRDDDGNITKWFGTCTDIHDTVEALAASRQAQAQLESVINHAHVTLWAVDKEARITVAEGPGIRQLKLMTPSTPSSADPEGTASGHMRSEGGRGSDVSASIISRRAMHSMVGKNIFDVWDSREIRDAIDKALEGVPVVQEMEIEGRWFRTQYTPLRRYIEERGGYDDGYDTEMFDDEGEIQGVVGASMDITDRKKAEEQLQQSLQEQSRALAAETAAKEASRLKSEFLANMSHEIRTPIAGVIGLSELLCDTALTREQRDYAENIQRSADALLTVVNDILDLSKVENGKLDIENAPFSLNLIIMDTRKMLSFATEKKGLSFFCKDNLNYTALLMGDAGRLRQVMTNLLTNAIKFTDAGAITLEVTETYEDANSVIVRFDISDTGCGISPATMQRLFQPFSQADPSTARRFGGTGLGLTICKNLVDLMKGEIGLESVEGRGSRAWFKVPFRKAVRRLSQGSSIDVDAAAPSSNMSQGNVSVRTGSPIGASSDPLKRPRKDIWILVAEDNMINQQIALKTLAKMGFSCKAADNGTQALVELTKRPYDLVLMDCQMPEMDGYEAAAQIRTSLNAEVRSIPIVAMTASAIAGDREKCLEAGMNDYLAKPVKGAALESMLSRWLFDQETRQSLSRWCPLPEDAVSIAAPVPKGPLFSMAGPSRTTRFSDALDISTGQISGSVLATVPEIARRDTIKPAAATPVNATTPTPGRPDFRDMRLPLDAIMNSPSNTGLPTSGTILSNDGFFMSPDAHSTPGMNFRRGSVDSRGSGGIIRQVADAVGFVQLAVPSAGTPHTASTSNSAPSAQVALHLTSIPGSPLPRPDLSRQTSNQSELARSLQESIGPTSSGRLRKSVRQEAGMGRDLEGELAGAANHHAPPRLMENVGPEDQMVDDSQERMLPQEPVQQSDHRGLQAQTTANEKAIAEWQSRIQQSLRRNSGSAPGSGVIGPGPGMLPGRPNPFFPILTAPISPKLTAPITAAPVPSSASEDTIGDTFTAAAAASSPQGLKRHRDGEAGNNLDSDMTT</sequence>
<dbReference type="GO" id="GO:0000155">
    <property type="term" value="F:phosphorelay sensor kinase activity"/>
    <property type="evidence" value="ECO:0007669"/>
    <property type="project" value="InterPro"/>
</dbReference>
<evidence type="ECO:0000256" key="13">
    <source>
        <dbReference type="ARBA" id="ARBA00023136"/>
    </source>
</evidence>
<dbReference type="Gene3D" id="3.40.50.2300">
    <property type="match status" value="1"/>
</dbReference>
<dbReference type="Pfam" id="PF00072">
    <property type="entry name" value="Response_reg"/>
    <property type="match status" value="1"/>
</dbReference>
<comment type="subcellular location">
    <subcellularLocation>
        <location evidence="2">Cell membrane</location>
        <topology evidence="2">Multi-pass membrane protein</topology>
    </subcellularLocation>
</comment>
<reference evidence="15" key="1">
    <citation type="submission" date="2016-04" db="EMBL/GenBank/DDBJ databases">
        <authorList>
            <person name="Nguyen H.D."/>
            <person name="Samba Siva P."/>
            <person name="Cullis J."/>
            <person name="Levesque C.A."/>
            <person name="Hambleton S."/>
        </authorList>
    </citation>
    <scope>NUCLEOTIDE SEQUENCE</scope>
    <source>
        <strain evidence="15">DAOMC 236416</strain>
    </source>
</reference>
<organism evidence="15 16">
    <name type="scientific">Tilletia indica</name>
    <dbReference type="NCBI Taxonomy" id="43049"/>
    <lineage>
        <taxon>Eukaryota</taxon>
        <taxon>Fungi</taxon>
        <taxon>Dikarya</taxon>
        <taxon>Basidiomycota</taxon>
        <taxon>Ustilaginomycotina</taxon>
        <taxon>Exobasidiomycetes</taxon>
        <taxon>Tilletiales</taxon>
        <taxon>Tilletiaceae</taxon>
        <taxon>Tilletia</taxon>
    </lineage>
</organism>
<dbReference type="Proteomes" id="UP000077521">
    <property type="component" value="Unassembled WGS sequence"/>
</dbReference>
<dbReference type="InterPro" id="IPR000014">
    <property type="entry name" value="PAS"/>
</dbReference>
<dbReference type="PROSITE" id="PS50109">
    <property type="entry name" value="HIS_KIN"/>
    <property type="match status" value="1"/>
</dbReference>
<dbReference type="Gene3D" id="3.30.565.10">
    <property type="entry name" value="Histidine kinase-like ATPase, C-terminal domain"/>
    <property type="match status" value="1"/>
</dbReference>
<dbReference type="PROSITE" id="PS50113">
    <property type="entry name" value="PAC"/>
    <property type="match status" value="2"/>
</dbReference>
<comment type="caution">
    <text evidence="15">The sequence shown here is derived from an EMBL/GenBank/DDBJ whole genome shotgun (WGS) entry which is preliminary data.</text>
</comment>
<evidence type="ECO:0000256" key="14">
    <source>
        <dbReference type="SAM" id="MobiDB-lite"/>
    </source>
</evidence>
<dbReference type="SUPFAM" id="SSF55874">
    <property type="entry name" value="ATPase domain of HSP90 chaperone/DNA topoisomerase II/histidine kinase"/>
    <property type="match status" value="1"/>
</dbReference>
<dbReference type="Gene3D" id="1.10.287.130">
    <property type="match status" value="1"/>
</dbReference>
<dbReference type="InterPro" id="IPR001789">
    <property type="entry name" value="Sig_transdc_resp-reg_receiver"/>
</dbReference>
<keyword evidence="10" id="KW-0067">ATP-binding</keyword>
<evidence type="ECO:0000256" key="8">
    <source>
        <dbReference type="ARBA" id="ARBA00022741"/>
    </source>
</evidence>
<dbReference type="InterPro" id="IPR036890">
    <property type="entry name" value="HATPase_C_sf"/>
</dbReference>
<comment type="catalytic activity">
    <reaction evidence="1">
        <text>ATP + protein L-histidine = ADP + protein N-phospho-L-histidine.</text>
        <dbReference type="EC" id="2.7.13.3"/>
    </reaction>
</comment>
<dbReference type="EMBL" id="LWDF02000293">
    <property type="protein sequence ID" value="KAE8250724.1"/>
    <property type="molecule type" value="Genomic_DNA"/>
</dbReference>
<dbReference type="PANTHER" id="PTHR45339">
    <property type="entry name" value="HYBRID SIGNAL TRANSDUCTION HISTIDINE KINASE J"/>
    <property type="match status" value="1"/>
</dbReference>
<evidence type="ECO:0000256" key="12">
    <source>
        <dbReference type="ARBA" id="ARBA00023012"/>
    </source>
</evidence>
<dbReference type="GO" id="GO:0005886">
    <property type="term" value="C:plasma membrane"/>
    <property type="evidence" value="ECO:0007669"/>
    <property type="project" value="UniProtKB-SubCell"/>
</dbReference>
<dbReference type="PROSITE" id="PS50110">
    <property type="entry name" value="RESPONSE_REGULATORY"/>
    <property type="match status" value="1"/>
</dbReference>
<evidence type="ECO:0000256" key="9">
    <source>
        <dbReference type="ARBA" id="ARBA00022777"/>
    </source>
</evidence>
<evidence type="ECO:0000256" key="4">
    <source>
        <dbReference type="ARBA" id="ARBA00022475"/>
    </source>
</evidence>
<dbReference type="Pfam" id="PF08447">
    <property type="entry name" value="PAS_3"/>
    <property type="match status" value="1"/>
</dbReference>
<dbReference type="FunFam" id="1.10.287.130:FF:000003">
    <property type="entry name" value="Histidine kinase"/>
    <property type="match status" value="1"/>
</dbReference>
<evidence type="ECO:0000256" key="5">
    <source>
        <dbReference type="ARBA" id="ARBA00022553"/>
    </source>
</evidence>
<feature type="region of interest" description="Disordered" evidence="14">
    <location>
        <begin position="311"/>
        <end position="362"/>
    </location>
</feature>
<evidence type="ECO:0000256" key="2">
    <source>
        <dbReference type="ARBA" id="ARBA00004651"/>
    </source>
</evidence>
<feature type="compositionally biased region" description="Pro residues" evidence="14">
    <location>
        <begin position="475"/>
        <end position="484"/>
    </location>
</feature>
<evidence type="ECO:0000256" key="7">
    <source>
        <dbReference type="ARBA" id="ARBA00022692"/>
    </source>
</evidence>
<dbReference type="InterPro" id="IPR003661">
    <property type="entry name" value="HisK_dim/P_dom"/>
</dbReference>
<keyword evidence="9" id="KW-0418">Kinase</keyword>
<dbReference type="CDD" id="cd17546">
    <property type="entry name" value="REC_hyHK_CKI1_RcsC-like"/>
    <property type="match status" value="1"/>
</dbReference>
<feature type="compositionally biased region" description="Low complexity" evidence="14">
    <location>
        <begin position="39"/>
        <end position="82"/>
    </location>
</feature>
<evidence type="ECO:0000313" key="16">
    <source>
        <dbReference type="Proteomes" id="UP000077521"/>
    </source>
</evidence>
<dbReference type="GO" id="GO:0005524">
    <property type="term" value="F:ATP binding"/>
    <property type="evidence" value="ECO:0007669"/>
    <property type="project" value="UniProtKB-KW"/>
</dbReference>
<dbReference type="CDD" id="cd16922">
    <property type="entry name" value="HATPase_EvgS-ArcB-TorS-like"/>
    <property type="match status" value="1"/>
</dbReference>
<keyword evidence="4" id="KW-1003">Cell membrane</keyword>
<name>A0A177TS35_9BASI</name>
<feature type="compositionally biased region" description="Polar residues" evidence="14">
    <location>
        <begin position="134"/>
        <end position="151"/>
    </location>
</feature>
<feature type="region of interest" description="Disordered" evidence="14">
    <location>
        <begin position="1714"/>
        <end position="1741"/>
    </location>
</feature>
<evidence type="ECO:0000256" key="10">
    <source>
        <dbReference type="ARBA" id="ARBA00022840"/>
    </source>
</evidence>
<dbReference type="CDD" id="cd00130">
    <property type="entry name" value="PAS"/>
    <property type="match status" value="2"/>
</dbReference>
<keyword evidence="16" id="KW-1185">Reference proteome</keyword>
<protein>
    <recommendedName>
        <fullName evidence="3">histidine kinase</fullName>
        <ecNumber evidence="3">2.7.13.3</ecNumber>
    </recommendedName>
</protein>
<dbReference type="FunFam" id="3.30.565.10:FF:000010">
    <property type="entry name" value="Sensor histidine kinase RcsC"/>
    <property type="match status" value="1"/>
</dbReference>
<dbReference type="EC" id="2.7.13.3" evidence="3"/>
<feature type="compositionally biased region" description="Polar residues" evidence="14">
    <location>
        <begin position="1608"/>
        <end position="1631"/>
    </location>
</feature>
<evidence type="ECO:0000256" key="3">
    <source>
        <dbReference type="ARBA" id="ARBA00012438"/>
    </source>
</evidence>
<feature type="compositionally biased region" description="Polar residues" evidence="14">
    <location>
        <begin position="1714"/>
        <end position="1724"/>
    </location>
</feature>
<gene>
    <name evidence="15" type="ORF">A4X13_0g4448</name>
</gene>
<evidence type="ECO:0000256" key="1">
    <source>
        <dbReference type="ARBA" id="ARBA00000085"/>
    </source>
</evidence>
<dbReference type="NCBIfam" id="TIGR00229">
    <property type="entry name" value="sensory_box"/>
    <property type="match status" value="1"/>
</dbReference>
<dbReference type="InterPro" id="IPR035965">
    <property type="entry name" value="PAS-like_dom_sf"/>
</dbReference>
<dbReference type="InterPro" id="IPR000700">
    <property type="entry name" value="PAS-assoc_C"/>
</dbReference>
<dbReference type="InterPro" id="IPR005467">
    <property type="entry name" value="His_kinase_dom"/>
</dbReference>
<feature type="region of interest" description="Disordered" evidence="14">
    <location>
        <begin position="1253"/>
        <end position="1279"/>
    </location>
</feature>
<reference evidence="15" key="2">
    <citation type="journal article" date="2019" name="IMA Fungus">
        <title>Genome sequencing and comparison of five Tilletia species to identify candidate genes for the detection of regulated species infecting wheat.</title>
        <authorList>
            <person name="Nguyen H.D.T."/>
            <person name="Sultana T."/>
            <person name="Kesanakurti P."/>
            <person name="Hambleton S."/>
        </authorList>
    </citation>
    <scope>NUCLEOTIDE SEQUENCE</scope>
    <source>
        <strain evidence="15">DAOMC 236416</strain>
    </source>
</reference>
<dbReference type="InterPro" id="IPR013655">
    <property type="entry name" value="PAS_fold_3"/>
</dbReference>
<feature type="compositionally biased region" description="Low complexity" evidence="14">
    <location>
        <begin position="315"/>
        <end position="328"/>
    </location>
</feature>
<dbReference type="SUPFAM" id="SSF55785">
    <property type="entry name" value="PYP-like sensor domain (PAS domain)"/>
    <property type="match status" value="2"/>
</dbReference>
<dbReference type="Pfam" id="PF02518">
    <property type="entry name" value="HATPase_c"/>
    <property type="match status" value="1"/>
</dbReference>
<dbReference type="SMART" id="SM00448">
    <property type="entry name" value="REC"/>
    <property type="match status" value="1"/>
</dbReference>
<dbReference type="PANTHER" id="PTHR45339:SF1">
    <property type="entry name" value="HYBRID SIGNAL TRANSDUCTION HISTIDINE KINASE J"/>
    <property type="match status" value="1"/>
</dbReference>
<dbReference type="InterPro" id="IPR004358">
    <property type="entry name" value="Sig_transdc_His_kin-like_C"/>
</dbReference>
<dbReference type="FunFam" id="3.30.450.20:FF:000099">
    <property type="entry name" value="Sensory box sensor histidine kinase"/>
    <property type="match status" value="1"/>
</dbReference>
<dbReference type="SMART" id="SM00387">
    <property type="entry name" value="HATPase_c"/>
    <property type="match status" value="1"/>
</dbReference>
<keyword evidence="8" id="KW-0547">Nucleotide-binding</keyword>
<feature type="region of interest" description="Disordered" evidence="14">
    <location>
        <begin position="411"/>
        <end position="490"/>
    </location>
</feature>
<feature type="region of interest" description="Disordered" evidence="14">
    <location>
        <begin position="1"/>
        <end position="111"/>
    </location>
</feature>
<evidence type="ECO:0000256" key="11">
    <source>
        <dbReference type="ARBA" id="ARBA00022989"/>
    </source>
</evidence>
<evidence type="ECO:0000256" key="6">
    <source>
        <dbReference type="ARBA" id="ARBA00022679"/>
    </source>
</evidence>
<dbReference type="InterPro" id="IPR003594">
    <property type="entry name" value="HATPase_dom"/>
</dbReference>
<feature type="region of interest" description="Disordered" evidence="14">
    <location>
        <begin position="575"/>
        <end position="594"/>
    </location>
</feature>
<dbReference type="SUPFAM" id="SSF47384">
    <property type="entry name" value="Homodimeric domain of signal transducing histidine kinase"/>
    <property type="match status" value="1"/>
</dbReference>
<proteinExistence type="predicted"/>
<dbReference type="SMART" id="SM00086">
    <property type="entry name" value="PAC"/>
    <property type="match status" value="2"/>
</dbReference>
<dbReference type="CDD" id="cd00082">
    <property type="entry name" value="HisKA"/>
    <property type="match status" value="1"/>
</dbReference>
<feature type="compositionally biased region" description="Low complexity" evidence="14">
    <location>
        <begin position="19"/>
        <end position="32"/>
    </location>
</feature>
<feature type="region of interest" description="Disordered" evidence="14">
    <location>
        <begin position="130"/>
        <end position="152"/>
    </location>
</feature>
<accession>A0A177TS35</accession>
<feature type="region of interest" description="Disordered" evidence="14">
    <location>
        <begin position="854"/>
        <end position="883"/>
    </location>
</feature>
<dbReference type="SMART" id="SM00091">
    <property type="entry name" value="PAS"/>
    <property type="match status" value="2"/>
</dbReference>
<keyword evidence="12" id="KW-0902">Two-component regulatory system</keyword>
<dbReference type="InterPro" id="IPR011006">
    <property type="entry name" value="CheY-like_superfamily"/>
</dbReference>
<dbReference type="Pfam" id="PF00512">
    <property type="entry name" value="HisKA"/>
    <property type="match status" value="1"/>
</dbReference>
<dbReference type="SUPFAM" id="SSF52172">
    <property type="entry name" value="CheY-like"/>
    <property type="match status" value="1"/>
</dbReference>
<feature type="compositionally biased region" description="Polar residues" evidence="14">
    <location>
        <begin position="1256"/>
        <end position="1269"/>
    </location>
</feature>
<feature type="compositionally biased region" description="Polar residues" evidence="14">
    <location>
        <begin position="411"/>
        <end position="472"/>
    </location>
</feature>
<dbReference type="SMART" id="SM00388">
    <property type="entry name" value="HisKA"/>
    <property type="match status" value="1"/>
</dbReference>
<keyword evidence="5" id="KW-0597">Phosphoprotein</keyword>
<dbReference type="Gene3D" id="3.30.450.20">
    <property type="entry name" value="PAS domain"/>
    <property type="match status" value="2"/>
</dbReference>
<keyword evidence="6" id="KW-0808">Transferase</keyword>
<feature type="region of interest" description="Disordered" evidence="14">
    <location>
        <begin position="1595"/>
        <end position="1640"/>
    </location>
</feature>
<feature type="region of interest" description="Disordered" evidence="14">
    <location>
        <begin position="1758"/>
        <end position="1808"/>
    </location>
</feature>
<dbReference type="PRINTS" id="PR00344">
    <property type="entry name" value="BCTRLSENSOR"/>
</dbReference>
<dbReference type="InterPro" id="IPR001610">
    <property type="entry name" value="PAC"/>
</dbReference>
<keyword evidence="11" id="KW-1133">Transmembrane helix</keyword>
<keyword evidence="7" id="KW-0812">Transmembrane</keyword>
<feature type="compositionally biased region" description="Low complexity" evidence="14">
    <location>
        <begin position="99"/>
        <end position="111"/>
    </location>
</feature>
<keyword evidence="13" id="KW-0472">Membrane</keyword>
<dbReference type="InterPro" id="IPR036097">
    <property type="entry name" value="HisK_dim/P_sf"/>
</dbReference>
<evidence type="ECO:0000313" key="15">
    <source>
        <dbReference type="EMBL" id="KAE8250724.1"/>
    </source>
</evidence>